<feature type="compositionally biased region" description="Basic and acidic residues" evidence="1">
    <location>
        <begin position="73"/>
        <end position="87"/>
    </location>
</feature>
<evidence type="ECO:0000256" key="1">
    <source>
        <dbReference type="SAM" id="MobiDB-lite"/>
    </source>
</evidence>
<dbReference type="Proteomes" id="UP001066276">
    <property type="component" value="Chromosome 3_1"/>
</dbReference>
<sequence length="96" mass="10668">MHSHPCVETKRQNDHVRPEKSTHTPLLLRRGLEHEPLRNLGRPRQPAGVPQGKPQLGSRVEAPATALFSGRELLFDRGRAGDPESGRGSRRAHRTG</sequence>
<accession>A0AAV7U6T5</accession>
<evidence type="ECO:0000313" key="2">
    <source>
        <dbReference type="EMBL" id="KAJ1184483.1"/>
    </source>
</evidence>
<name>A0AAV7U6T5_PLEWA</name>
<proteinExistence type="predicted"/>
<feature type="compositionally biased region" description="Basic and acidic residues" evidence="1">
    <location>
        <begin position="1"/>
        <end position="22"/>
    </location>
</feature>
<reference evidence="2" key="1">
    <citation type="journal article" date="2022" name="bioRxiv">
        <title>Sequencing and chromosome-scale assembly of the giantPleurodeles waltlgenome.</title>
        <authorList>
            <person name="Brown T."/>
            <person name="Elewa A."/>
            <person name="Iarovenko S."/>
            <person name="Subramanian E."/>
            <person name="Araus A.J."/>
            <person name="Petzold A."/>
            <person name="Susuki M."/>
            <person name="Suzuki K.-i.T."/>
            <person name="Hayashi T."/>
            <person name="Toyoda A."/>
            <person name="Oliveira C."/>
            <person name="Osipova E."/>
            <person name="Leigh N.D."/>
            <person name="Simon A."/>
            <person name="Yun M.H."/>
        </authorList>
    </citation>
    <scope>NUCLEOTIDE SEQUENCE</scope>
    <source>
        <strain evidence="2">20211129_DDA</strain>
        <tissue evidence="2">Liver</tissue>
    </source>
</reference>
<keyword evidence="3" id="KW-1185">Reference proteome</keyword>
<dbReference type="EMBL" id="JANPWB010000005">
    <property type="protein sequence ID" value="KAJ1184483.1"/>
    <property type="molecule type" value="Genomic_DNA"/>
</dbReference>
<gene>
    <name evidence="2" type="ORF">NDU88_001289</name>
</gene>
<protein>
    <submittedName>
        <fullName evidence="2">Uncharacterized protein</fullName>
    </submittedName>
</protein>
<organism evidence="2 3">
    <name type="scientific">Pleurodeles waltl</name>
    <name type="common">Iberian ribbed newt</name>
    <dbReference type="NCBI Taxonomy" id="8319"/>
    <lineage>
        <taxon>Eukaryota</taxon>
        <taxon>Metazoa</taxon>
        <taxon>Chordata</taxon>
        <taxon>Craniata</taxon>
        <taxon>Vertebrata</taxon>
        <taxon>Euteleostomi</taxon>
        <taxon>Amphibia</taxon>
        <taxon>Batrachia</taxon>
        <taxon>Caudata</taxon>
        <taxon>Salamandroidea</taxon>
        <taxon>Salamandridae</taxon>
        <taxon>Pleurodelinae</taxon>
        <taxon>Pleurodeles</taxon>
    </lineage>
</organism>
<comment type="caution">
    <text evidence="2">The sequence shown here is derived from an EMBL/GenBank/DDBJ whole genome shotgun (WGS) entry which is preliminary data.</text>
</comment>
<dbReference type="AlphaFoldDB" id="A0AAV7U6T5"/>
<feature type="region of interest" description="Disordered" evidence="1">
    <location>
        <begin position="1"/>
        <end position="96"/>
    </location>
</feature>
<evidence type="ECO:0000313" key="3">
    <source>
        <dbReference type="Proteomes" id="UP001066276"/>
    </source>
</evidence>